<evidence type="ECO:0000313" key="9">
    <source>
        <dbReference type="EMBL" id="QSZ28741.1"/>
    </source>
</evidence>
<keyword evidence="4 7" id="KW-0472">Membrane</keyword>
<evidence type="ECO:0000256" key="4">
    <source>
        <dbReference type="ARBA" id="ARBA00023136"/>
    </source>
</evidence>
<feature type="domain" description="SUN" evidence="8">
    <location>
        <begin position="370"/>
        <end position="586"/>
    </location>
</feature>
<dbReference type="Gene3D" id="2.60.120.260">
    <property type="entry name" value="Galactose-binding domain-like"/>
    <property type="match status" value="1"/>
</dbReference>
<dbReference type="Proteomes" id="UP000672032">
    <property type="component" value="Chromosome 1"/>
</dbReference>
<evidence type="ECO:0000259" key="8">
    <source>
        <dbReference type="PROSITE" id="PS51469"/>
    </source>
</evidence>
<evidence type="ECO:0000256" key="2">
    <source>
        <dbReference type="ARBA" id="ARBA00022692"/>
    </source>
</evidence>
<organism evidence="9 10">
    <name type="scientific">Monilinia vaccinii-corymbosi</name>
    <dbReference type="NCBI Taxonomy" id="61207"/>
    <lineage>
        <taxon>Eukaryota</taxon>
        <taxon>Fungi</taxon>
        <taxon>Dikarya</taxon>
        <taxon>Ascomycota</taxon>
        <taxon>Pezizomycotina</taxon>
        <taxon>Leotiomycetes</taxon>
        <taxon>Helotiales</taxon>
        <taxon>Sclerotiniaceae</taxon>
        <taxon>Monilinia</taxon>
    </lineage>
</organism>
<feature type="transmembrane region" description="Helical" evidence="7">
    <location>
        <begin position="88"/>
        <end position="106"/>
    </location>
</feature>
<dbReference type="PANTHER" id="PTHR12911">
    <property type="entry name" value="SAD1/UNC-84-LIKE PROTEIN-RELATED"/>
    <property type="match status" value="1"/>
</dbReference>
<accession>A0A8A3P1S0</accession>
<dbReference type="EMBL" id="CP063405">
    <property type="protein sequence ID" value="QSZ28741.1"/>
    <property type="molecule type" value="Genomic_DNA"/>
</dbReference>
<dbReference type="OrthoDB" id="342281at2759"/>
<keyword evidence="10" id="KW-1185">Reference proteome</keyword>
<dbReference type="PROSITE" id="PS51469">
    <property type="entry name" value="SUN"/>
    <property type="match status" value="1"/>
</dbReference>
<feature type="region of interest" description="Disordered" evidence="6">
    <location>
        <begin position="211"/>
        <end position="238"/>
    </location>
</feature>
<evidence type="ECO:0000313" key="10">
    <source>
        <dbReference type="Proteomes" id="UP000672032"/>
    </source>
</evidence>
<dbReference type="PANTHER" id="PTHR12911:SF8">
    <property type="entry name" value="KLAROID PROTEIN-RELATED"/>
    <property type="match status" value="1"/>
</dbReference>
<feature type="coiled-coil region" evidence="5">
    <location>
        <begin position="293"/>
        <end position="324"/>
    </location>
</feature>
<evidence type="ECO:0000256" key="5">
    <source>
        <dbReference type="SAM" id="Coils"/>
    </source>
</evidence>
<keyword evidence="5" id="KW-0175">Coiled coil</keyword>
<evidence type="ECO:0000256" key="6">
    <source>
        <dbReference type="SAM" id="MobiDB-lite"/>
    </source>
</evidence>
<comment type="subcellular location">
    <subcellularLocation>
        <location evidence="1">Membrane</location>
    </subcellularLocation>
</comment>
<keyword evidence="2 7" id="KW-0812">Transmembrane</keyword>
<dbReference type="InterPro" id="IPR012919">
    <property type="entry name" value="SUN_dom"/>
</dbReference>
<name>A0A8A3P1S0_9HELO</name>
<evidence type="ECO:0000256" key="1">
    <source>
        <dbReference type="ARBA" id="ARBA00004370"/>
    </source>
</evidence>
<gene>
    <name evidence="9" type="ORF">DSL72_003243</name>
</gene>
<dbReference type="InterPro" id="IPR045119">
    <property type="entry name" value="SUN1-5"/>
</dbReference>
<proteinExistence type="predicted"/>
<keyword evidence="3 7" id="KW-1133">Transmembrane helix</keyword>
<reference evidence="9" key="1">
    <citation type="submission" date="2020-10" db="EMBL/GenBank/DDBJ databases">
        <title>Genome Sequence of Monilinia vaccinii-corymbosi Sheds Light on Mummy Berry Disease Infection of Blueberry and Mating Type.</title>
        <authorList>
            <person name="Yow A.G."/>
            <person name="Zhang Y."/>
            <person name="Bansal K."/>
            <person name="Eacker S.M."/>
            <person name="Sullivan S."/>
            <person name="Liachko I."/>
            <person name="Cubeta M.A."/>
            <person name="Rollins J.A."/>
            <person name="Ashrafi H."/>
        </authorList>
    </citation>
    <scope>NUCLEOTIDE SEQUENCE</scope>
    <source>
        <strain evidence="9">RL-1</strain>
    </source>
</reference>
<sequence>MSTSYQQDDFLSFSGPSVDEGELRRRTALRDILEEQQYMRGGDQDESFFDLDEGTTNHFWQILRASFRLLQNLAKSFFDLFGNASKSFLKLIFIGLIAFIIWTAILNSDGPNIHWYGSDISANLGQFIPSLIKHPSRIFASQDLRDVYHRLDIAESDIKYLKHRSGIDKNALAEIEKVLPDFIALEKDINGEPTLPANLWQAMREKIRADPSLIPTPIRSPREEAPPSGSSKSDARNHEVFNSKELDRYLESNRAKIQSWAGSEFDVLHQARLEKLIKDGKVASKENVVELIKANWRESSQEIRTELKKLAKDLELKVANLGTQTLTTEQVRELANQVVNAQIEAISRTNVNKKAGQSVQRMDHFAKGSHSAVIPRLTTPSYSFPHMDFNFIHRTIASLAGHPIPHPNPADEALTTWDEIGDCWCSPQQNGDGPTLGVLTASKIWPDQVVVEHFPQSGYTNSGRSPGAAPKKMQLLAYLSDKPTFHKVKGQSEQIFTEDSIEDQHDENLGPGWVKLGEWLYDAYGPVTQAFTLQIDLKDFITGDESDLKKDLSATNKFLIRVKSNHGHGHVPYTCLYRVRLHGEVQTDEDGSFRT</sequence>
<dbReference type="Pfam" id="PF07738">
    <property type="entry name" value="Sad1_UNC"/>
    <property type="match status" value="1"/>
</dbReference>
<dbReference type="AlphaFoldDB" id="A0A8A3P1S0"/>
<protein>
    <recommendedName>
        <fullName evidence="8">SUN domain-containing protein</fullName>
    </recommendedName>
</protein>
<evidence type="ECO:0000256" key="3">
    <source>
        <dbReference type="ARBA" id="ARBA00022989"/>
    </source>
</evidence>
<dbReference type="GO" id="GO:0034993">
    <property type="term" value="C:meiotic nuclear membrane microtubule tethering complex"/>
    <property type="evidence" value="ECO:0007669"/>
    <property type="project" value="TreeGrafter"/>
</dbReference>
<evidence type="ECO:0000256" key="7">
    <source>
        <dbReference type="SAM" id="Phobius"/>
    </source>
</evidence>
<dbReference type="GO" id="GO:0043495">
    <property type="term" value="F:protein-membrane adaptor activity"/>
    <property type="evidence" value="ECO:0007669"/>
    <property type="project" value="TreeGrafter"/>
</dbReference>